<feature type="region of interest" description="Disordered" evidence="1">
    <location>
        <begin position="105"/>
        <end position="250"/>
    </location>
</feature>
<evidence type="ECO:0000256" key="1">
    <source>
        <dbReference type="SAM" id="MobiDB-lite"/>
    </source>
</evidence>
<dbReference type="AlphaFoldDB" id="A0A3P3ZNT7"/>
<feature type="compositionally biased region" description="Basic residues" evidence="1">
    <location>
        <begin position="34"/>
        <end position="45"/>
    </location>
</feature>
<feature type="compositionally biased region" description="Basic and acidic residues" evidence="1">
    <location>
        <begin position="133"/>
        <end position="149"/>
    </location>
</feature>
<organism evidence="2">
    <name type="scientific">mine drainage metagenome</name>
    <dbReference type="NCBI Taxonomy" id="410659"/>
    <lineage>
        <taxon>unclassified sequences</taxon>
        <taxon>metagenomes</taxon>
        <taxon>ecological metagenomes</taxon>
    </lineage>
</organism>
<feature type="compositionally biased region" description="Pro residues" evidence="1">
    <location>
        <begin position="226"/>
        <end position="250"/>
    </location>
</feature>
<gene>
    <name evidence="2" type="ORF">CARN8_3150005</name>
</gene>
<feature type="region of interest" description="Disordered" evidence="1">
    <location>
        <begin position="34"/>
        <end position="85"/>
    </location>
</feature>
<name>A0A3P3ZNT7_9ZZZZ</name>
<feature type="compositionally biased region" description="Basic and acidic residues" evidence="1">
    <location>
        <begin position="46"/>
        <end position="55"/>
    </location>
</feature>
<evidence type="ECO:0000313" key="2">
    <source>
        <dbReference type="EMBL" id="VAY88513.1"/>
    </source>
</evidence>
<feature type="compositionally biased region" description="Low complexity" evidence="1">
    <location>
        <begin position="159"/>
        <end position="171"/>
    </location>
</feature>
<reference evidence="2" key="1">
    <citation type="submission" date="2018-10" db="EMBL/GenBank/DDBJ databases">
        <authorList>
            <person name="Plewniak F."/>
        </authorList>
    </citation>
    <scope>NUCLEOTIDE SEQUENCE</scope>
</reference>
<proteinExistence type="predicted"/>
<feature type="compositionally biased region" description="Basic residues" evidence="1">
    <location>
        <begin position="69"/>
        <end position="84"/>
    </location>
</feature>
<dbReference type="EMBL" id="UOYP01000241">
    <property type="protein sequence ID" value="VAY88513.1"/>
    <property type="molecule type" value="Genomic_DNA"/>
</dbReference>
<accession>A0A3P3ZNT7</accession>
<protein>
    <submittedName>
        <fullName evidence="2">Uncharacterized protein</fullName>
    </submittedName>
</protein>
<sequence>MTFTLLMQEFIMVAAKKSSSALQSPESEALLVLKKNKKKAAKKEKSKGSSDIGKEKKGKKAKKAENKSTKKLKKSEKKARKVKASKTLGEAFSVVTLVDAVVEESTPAEVTVPSKPSPSTRKKKSAGTLASAEKPRRPKETPALPEKEVALPAKRVRRVVAPVEVTTPPLAEGKTRRTSVKKTSSASPVAAQRRKRAVPSQPPIISLEKVTASSPKSPRRPRAPKTIPPLTEPPLTEPPLTEPPLTEPMT</sequence>